<dbReference type="AlphaFoldDB" id="A0A6P0DTB7"/>
<accession>A0A6P0DTB7</accession>
<organism evidence="1 2">
    <name type="scientific">Rhizobium leguminosarum</name>
    <dbReference type="NCBI Taxonomy" id="384"/>
    <lineage>
        <taxon>Bacteria</taxon>
        <taxon>Pseudomonadati</taxon>
        <taxon>Pseudomonadota</taxon>
        <taxon>Alphaproteobacteria</taxon>
        <taxon>Hyphomicrobiales</taxon>
        <taxon>Rhizobiaceae</taxon>
        <taxon>Rhizobium/Agrobacterium group</taxon>
        <taxon>Rhizobium</taxon>
    </lineage>
</organism>
<comment type="caution">
    <text evidence="1">The sequence shown here is derived from an EMBL/GenBank/DDBJ whole genome shotgun (WGS) entry which is preliminary data.</text>
</comment>
<evidence type="ECO:0000313" key="1">
    <source>
        <dbReference type="EMBL" id="NEK55280.1"/>
    </source>
</evidence>
<dbReference type="EMBL" id="WXXP01000385">
    <property type="protein sequence ID" value="NEK55280.1"/>
    <property type="molecule type" value="Genomic_DNA"/>
</dbReference>
<reference evidence="1 2" key="1">
    <citation type="submission" date="2020-01" db="EMBL/GenBank/DDBJ databases">
        <title>Rhizobium genotypes associated with high levels of biological nitrogen fixation by grain legumes in a temperate-maritime cropping system.</title>
        <authorList>
            <person name="Maluk M."/>
            <person name="Francesc Ferrando Molina F."/>
            <person name="Lopez Del Egido L."/>
            <person name="Lafos M."/>
            <person name="Langarica-Fuentes A."/>
            <person name="Gebre Yohannes G."/>
            <person name="Young M.W."/>
            <person name="Martin P."/>
            <person name="Gantlett R."/>
            <person name="Kenicer G."/>
            <person name="Hawes C."/>
            <person name="Begg G.S."/>
            <person name="Quilliam R.S."/>
            <person name="Squire G.R."/>
            <person name="Poole P.S."/>
            <person name="Young P.W."/>
            <person name="Iannetta P.M."/>
            <person name="James E.K."/>
        </authorList>
    </citation>
    <scope>NUCLEOTIDE SEQUENCE [LARGE SCALE GENOMIC DNA]</scope>
    <source>
        <strain evidence="1 2">JHI944</strain>
    </source>
</reference>
<gene>
    <name evidence="1" type="ORF">GUK36_39280</name>
</gene>
<proteinExistence type="predicted"/>
<feature type="non-terminal residue" evidence="1">
    <location>
        <position position="1"/>
    </location>
</feature>
<name>A0A6P0DTB7_RHILE</name>
<feature type="non-terminal residue" evidence="1">
    <location>
        <position position="198"/>
    </location>
</feature>
<protein>
    <submittedName>
        <fullName evidence="1">Uncharacterized protein</fullName>
    </submittedName>
</protein>
<dbReference type="Proteomes" id="UP000471409">
    <property type="component" value="Unassembled WGS sequence"/>
</dbReference>
<sequence>RFTADATVTLTAAATLGANWHYVVIADGGDVTIDPNGAETIDGAATLVIKNGYSVEIICSGAAFFTNKLFARIASKADSAAVGDFVVGLILSNNSGSPNTHIDFNAGSARSGASFVSTPSSITKRTNGTFAAGTGAGGLDAGSVAANATYFAYALRKDDVLTFDIVLSTSATIAGVNTALLTGYTIVKCIGVVLTDAS</sequence>
<evidence type="ECO:0000313" key="2">
    <source>
        <dbReference type="Proteomes" id="UP000471409"/>
    </source>
</evidence>